<accession>A0A382HCY6</accession>
<dbReference type="AlphaFoldDB" id="A0A382HCY6"/>
<sequence length="23" mass="2645">VIHQTRLATKSMWLADSTLTMKL</sequence>
<dbReference type="EMBL" id="UINC01060564">
    <property type="protein sequence ID" value="SVB85194.1"/>
    <property type="molecule type" value="Genomic_DNA"/>
</dbReference>
<evidence type="ECO:0000313" key="1">
    <source>
        <dbReference type="EMBL" id="SVB85194.1"/>
    </source>
</evidence>
<gene>
    <name evidence="1" type="ORF">METZ01_LOCUS238048</name>
</gene>
<organism evidence="1">
    <name type="scientific">marine metagenome</name>
    <dbReference type="NCBI Taxonomy" id="408172"/>
    <lineage>
        <taxon>unclassified sequences</taxon>
        <taxon>metagenomes</taxon>
        <taxon>ecological metagenomes</taxon>
    </lineage>
</organism>
<feature type="non-terminal residue" evidence="1">
    <location>
        <position position="1"/>
    </location>
</feature>
<name>A0A382HCY6_9ZZZZ</name>
<protein>
    <submittedName>
        <fullName evidence="1">Uncharacterized protein</fullName>
    </submittedName>
</protein>
<proteinExistence type="predicted"/>
<reference evidence="1" key="1">
    <citation type="submission" date="2018-05" db="EMBL/GenBank/DDBJ databases">
        <authorList>
            <person name="Lanie J.A."/>
            <person name="Ng W.-L."/>
            <person name="Kazmierczak K.M."/>
            <person name="Andrzejewski T.M."/>
            <person name="Davidsen T.M."/>
            <person name="Wayne K.J."/>
            <person name="Tettelin H."/>
            <person name="Glass J.I."/>
            <person name="Rusch D."/>
            <person name="Podicherti R."/>
            <person name="Tsui H.-C.T."/>
            <person name="Winkler M.E."/>
        </authorList>
    </citation>
    <scope>NUCLEOTIDE SEQUENCE</scope>
</reference>